<dbReference type="Pfam" id="PF13581">
    <property type="entry name" value="HATPase_c_2"/>
    <property type="match status" value="1"/>
</dbReference>
<dbReference type="AlphaFoldDB" id="A0A5S9ITA4"/>
<dbReference type="Proteomes" id="UP000326354">
    <property type="component" value="Chromosome"/>
</dbReference>
<dbReference type="EMBL" id="AP019860">
    <property type="protein sequence ID" value="BBM87226.1"/>
    <property type="molecule type" value="Genomic_DNA"/>
</dbReference>
<proteinExistence type="predicted"/>
<keyword evidence="1" id="KW-0723">Serine/threonine-protein kinase</keyword>
<dbReference type="InterPro" id="IPR003594">
    <property type="entry name" value="HATPase_dom"/>
</dbReference>
<dbReference type="GO" id="GO:0004674">
    <property type="term" value="F:protein serine/threonine kinase activity"/>
    <property type="evidence" value="ECO:0007669"/>
    <property type="project" value="UniProtKB-KW"/>
</dbReference>
<dbReference type="InterPro" id="IPR050267">
    <property type="entry name" value="Anti-sigma-factor_SerPK"/>
</dbReference>
<keyword evidence="1" id="KW-0808">Transferase</keyword>
<keyword evidence="1" id="KW-0418">Kinase</keyword>
<dbReference type="InterPro" id="IPR036890">
    <property type="entry name" value="HATPase_C_sf"/>
</dbReference>
<accession>A0A5S9ITA4</accession>
<dbReference type="Gene3D" id="3.30.565.10">
    <property type="entry name" value="Histidine kinase-like ATPase, C-terminal domain"/>
    <property type="match status" value="1"/>
</dbReference>
<dbReference type="PANTHER" id="PTHR35526">
    <property type="entry name" value="ANTI-SIGMA-F FACTOR RSBW-RELATED"/>
    <property type="match status" value="1"/>
</dbReference>
<dbReference type="CDD" id="cd16936">
    <property type="entry name" value="HATPase_RsbW-like"/>
    <property type="match status" value="1"/>
</dbReference>
<evidence type="ECO:0000256" key="1">
    <source>
        <dbReference type="ARBA" id="ARBA00022527"/>
    </source>
</evidence>
<dbReference type="RefSeq" id="WP_151971252.1">
    <property type="nucleotide sequence ID" value="NZ_AP019860.1"/>
</dbReference>
<name>A0A5S9ITA4_UABAM</name>
<organism evidence="3 4">
    <name type="scientific">Uabimicrobium amorphum</name>
    <dbReference type="NCBI Taxonomy" id="2596890"/>
    <lineage>
        <taxon>Bacteria</taxon>
        <taxon>Pseudomonadati</taxon>
        <taxon>Planctomycetota</taxon>
        <taxon>Candidatus Uabimicrobiia</taxon>
        <taxon>Candidatus Uabimicrobiales</taxon>
        <taxon>Candidatus Uabimicrobiaceae</taxon>
        <taxon>Candidatus Uabimicrobium</taxon>
    </lineage>
</organism>
<evidence type="ECO:0000313" key="4">
    <source>
        <dbReference type="Proteomes" id="UP000326354"/>
    </source>
</evidence>
<evidence type="ECO:0000313" key="3">
    <source>
        <dbReference type="EMBL" id="BBM87226.1"/>
    </source>
</evidence>
<sequence length="154" mass="17950">MLLTNIADLFWVKMKYPLFFNVSIPANTKYLSSIRNFWMDNGCKAGVCNEIMHDFALVLEEHGTNIIRYGYCGKQGNIKYSFKIRKTFVEVIVRDRGCPFCEEILHTAKMPDFTKTTEVGKMGIPLIKELMDEFSYARTTHGTNIWKLKKFTER</sequence>
<dbReference type="PANTHER" id="PTHR35526:SF3">
    <property type="entry name" value="ANTI-SIGMA-F FACTOR RSBW"/>
    <property type="match status" value="1"/>
</dbReference>
<keyword evidence="4" id="KW-1185">Reference proteome</keyword>
<evidence type="ECO:0000259" key="2">
    <source>
        <dbReference type="Pfam" id="PF13581"/>
    </source>
</evidence>
<protein>
    <submittedName>
        <fullName evidence="3">Stage II sporulation protein E</fullName>
    </submittedName>
</protein>
<dbReference type="OrthoDB" id="9792240at2"/>
<reference evidence="3 4" key="1">
    <citation type="submission" date="2019-08" db="EMBL/GenBank/DDBJ databases">
        <title>Complete genome sequence of Candidatus Uab amorphum.</title>
        <authorList>
            <person name="Shiratori T."/>
            <person name="Suzuki S."/>
            <person name="Kakizawa Y."/>
            <person name="Ishida K."/>
        </authorList>
    </citation>
    <scope>NUCLEOTIDE SEQUENCE [LARGE SCALE GENOMIC DNA]</scope>
    <source>
        <strain evidence="3 4">SRT547</strain>
    </source>
</reference>
<gene>
    <name evidence="3" type="ORF">UABAM_05629</name>
</gene>
<dbReference type="KEGG" id="uam:UABAM_05629"/>
<feature type="domain" description="Histidine kinase/HSP90-like ATPase" evidence="2">
    <location>
        <begin position="24"/>
        <end position="146"/>
    </location>
</feature>
<dbReference type="SUPFAM" id="SSF55874">
    <property type="entry name" value="ATPase domain of HSP90 chaperone/DNA topoisomerase II/histidine kinase"/>
    <property type="match status" value="1"/>
</dbReference>